<dbReference type="PANTHER" id="PTHR47691">
    <property type="entry name" value="REGULATOR-RELATED"/>
    <property type="match status" value="1"/>
</dbReference>
<feature type="region of interest" description="Disordered" evidence="1">
    <location>
        <begin position="194"/>
        <end position="220"/>
    </location>
</feature>
<evidence type="ECO:0000256" key="1">
    <source>
        <dbReference type="SAM" id="MobiDB-lite"/>
    </source>
</evidence>
<dbReference type="Proteomes" id="UP000431826">
    <property type="component" value="Unassembled WGS sequence"/>
</dbReference>
<evidence type="ECO:0000313" key="3">
    <source>
        <dbReference type="Proteomes" id="UP000431826"/>
    </source>
</evidence>
<dbReference type="Gene3D" id="3.40.50.300">
    <property type="entry name" value="P-loop containing nucleotide triphosphate hydrolases"/>
    <property type="match status" value="1"/>
</dbReference>
<reference evidence="2 3" key="1">
    <citation type="submission" date="2019-12" db="EMBL/GenBank/DDBJ databases">
        <title>Whole genome shotgun sequence of Streptomyces tubercidicus NBRC 13090.</title>
        <authorList>
            <person name="Ichikawa N."/>
            <person name="Kimura A."/>
            <person name="Kitahashi Y."/>
            <person name="Komaki H."/>
            <person name="Tamura T."/>
        </authorList>
    </citation>
    <scope>NUCLEOTIDE SEQUENCE [LARGE SCALE GENOMIC DNA]</scope>
    <source>
        <strain evidence="2 3">NBRC 13090</strain>
    </source>
</reference>
<dbReference type="InterPro" id="IPR027417">
    <property type="entry name" value="P-loop_NTPase"/>
</dbReference>
<organism evidence="2 3">
    <name type="scientific">Streptomyces tubercidicus</name>
    <dbReference type="NCBI Taxonomy" id="47759"/>
    <lineage>
        <taxon>Bacteria</taxon>
        <taxon>Bacillati</taxon>
        <taxon>Actinomycetota</taxon>
        <taxon>Actinomycetes</taxon>
        <taxon>Kitasatosporales</taxon>
        <taxon>Streptomycetaceae</taxon>
        <taxon>Streptomyces</taxon>
    </lineage>
</organism>
<comment type="caution">
    <text evidence="2">The sequence shown here is derived from an EMBL/GenBank/DDBJ whole genome shotgun (WGS) entry which is preliminary data.</text>
</comment>
<dbReference type="EMBL" id="BLIR01000003">
    <property type="protein sequence ID" value="GFE41191.1"/>
    <property type="molecule type" value="Genomic_DNA"/>
</dbReference>
<gene>
    <name evidence="2" type="ORF">Stube_58640</name>
</gene>
<proteinExistence type="predicted"/>
<dbReference type="SUPFAM" id="SSF52540">
    <property type="entry name" value="P-loop containing nucleoside triphosphate hydrolases"/>
    <property type="match status" value="1"/>
</dbReference>
<feature type="compositionally biased region" description="Low complexity" evidence="1">
    <location>
        <begin position="34"/>
        <end position="56"/>
    </location>
</feature>
<evidence type="ECO:0000313" key="2">
    <source>
        <dbReference type="EMBL" id="GFE41191.1"/>
    </source>
</evidence>
<accession>A0A640V2M4</accession>
<sequence>MTSESPNGKPGQATPAPRLVRAPHNTRPTPATPPGDASPAAPSGAASPGLSPGAEPNLKTGNLPSEVTSFVGRGSEVAEARRLLARTRLLTLTGMGGLGKTRLALRIAAEVRNSFRYSDTAPARQRTLHAAIDGSYELCTPSERRLWAHLSVFSGGFDLEAAEEVCAHDGLSPGELLDVVTGLVDKSIVTREEHHGQVRAARARRHGEGREMPLPASPNV</sequence>
<keyword evidence="3" id="KW-1185">Reference proteome</keyword>
<name>A0A640V2M4_9ACTN</name>
<dbReference type="PANTHER" id="PTHR47691:SF3">
    <property type="entry name" value="HTH-TYPE TRANSCRIPTIONAL REGULATOR RV0890C-RELATED"/>
    <property type="match status" value="1"/>
</dbReference>
<dbReference type="AlphaFoldDB" id="A0A640V2M4"/>
<evidence type="ECO:0008006" key="4">
    <source>
        <dbReference type="Google" id="ProtNLM"/>
    </source>
</evidence>
<protein>
    <recommendedName>
        <fullName evidence="4">Orc1-like AAA ATPase domain-containing protein</fullName>
    </recommendedName>
</protein>
<feature type="region of interest" description="Disordered" evidence="1">
    <location>
        <begin position="1"/>
        <end position="67"/>
    </location>
</feature>